<feature type="region of interest" description="Disordered" evidence="2">
    <location>
        <begin position="410"/>
        <end position="431"/>
    </location>
</feature>
<dbReference type="GeneTree" id="ENSGT00390000008787"/>
<dbReference type="GO" id="GO:1990782">
    <property type="term" value="F:protein tyrosine kinase binding"/>
    <property type="evidence" value="ECO:0007669"/>
    <property type="project" value="TreeGrafter"/>
</dbReference>
<reference evidence="4" key="3">
    <citation type="submission" date="2025-09" db="UniProtKB">
        <authorList>
            <consortium name="Ensembl"/>
        </authorList>
    </citation>
    <scope>IDENTIFICATION</scope>
</reference>
<protein>
    <submittedName>
        <fullName evidence="4">B cell scaffold protein with ankyrin repeats 1</fullName>
    </submittedName>
</protein>
<dbReference type="SMART" id="SM01282">
    <property type="entry name" value="DBB"/>
    <property type="match status" value="1"/>
</dbReference>
<dbReference type="InterPro" id="IPR017893">
    <property type="entry name" value="DBB_domain"/>
</dbReference>
<evidence type="ECO:0000313" key="5">
    <source>
        <dbReference type="Proteomes" id="UP000314982"/>
    </source>
</evidence>
<dbReference type="AlphaFoldDB" id="A0A4W5RA87"/>
<dbReference type="InterPro" id="IPR052446">
    <property type="entry name" value="B-cell_PI3K-Signaling_Adptrs"/>
</dbReference>
<dbReference type="PROSITE" id="PS51376">
    <property type="entry name" value="DBB"/>
    <property type="match status" value="1"/>
</dbReference>
<reference evidence="5" key="1">
    <citation type="submission" date="2018-06" db="EMBL/GenBank/DDBJ databases">
        <title>Genome assembly of Danube salmon.</title>
        <authorList>
            <person name="Macqueen D.J."/>
            <person name="Gundappa M.K."/>
        </authorList>
    </citation>
    <scope>NUCLEOTIDE SEQUENCE [LARGE SCALE GENOMIC DNA]</scope>
</reference>
<dbReference type="PANTHER" id="PTHR16267">
    <property type="entry name" value="BANK1/PIK3AP1 FAMILY MEMBER"/>
    <property type="match status" value="1"/>
</dbReference>
<dbReference type="GO" id="GO:0042113">
    <property type="term" value="P:B cell activation"/>
    <property type="evidence" value="ECO:0007669"/>
    <property type="project" value="TreeGrafter"/>
</dbReference>
<dbReference type="Gene3D" id="1.25.40.20">
    <property type="entry name" value="Ankyrin repeat-containing domain"/>
    <property type="match status" value="1"/>
</dbReference>
<evidence type="ECO:0000256" key="2">
    <source>
        <dbReference type="SAM" id="MobiDB-lite"/>
    </source>
</evidence>
<dbReference type="STRING" id="62062.ENSHHUP00000081249"/>
<keyword evidence="1" id="KW-0597">Phosphoprotein</keyword>
<organism evidence="4 5">
    <name type="scientific">Hucho hucho</name>
    <name type="common">huchen</name>
    <dbReference type="NCBI Taxonomy" id="62062"/>
    <lineage>
        <taxon>Eukaryota</taxon>
        <taxon>Metazoa</taxon>
        <taxon>Chordata</taxon>
        <taxon>Craniata</taxon>
        <taxon>Vertebrata</taxon>
        <taxon>Euteleostomi</taxon>
        <taxon>Actinopterygii</taxon>
        <taxon>Neopterygii</taxon>
        <taxon>Teleostei</taxon>
        <taxon>Protacanthopterygii</taxon>
        <taxon>Salmoniformes</taxon>
        <taxon>Salmonidae</taxon>
        <taxon>Salmoninae</taxon>
        <taxon>Hucho</taxon>
    </lineage>
</organism>
<name>A0A4W5RA87_9TELE</name>
<dbReference type="GO" id="GO:0051898">
    <property type="term" value="P:negative regulation of phosphatidylinositol 3-kinase/protein kinase B signal transduction"/>
    <property type="evidence" value="ECO:0007669"/>
    <property type="project" value="TreeGrafter"/>
</dbReference>
<evidence type="ECO:0000313" key="4">
    <source>
        <dbReference type="Ensembl" id="ENSHHUP00000081249.1"/>
    </source>
</evidence>
<dbReference type="Ensembl" id="ENSHHUT00000083831.1">
    <property type="protein sequence ID" value="ENSHHUP00000081249.1"/>
    <property type="gene ID" value="ENSHHUG00000047264.1"/>
</dbReference>
<accession>A0A4W5RA87</accession>
<proteinExistence type="predicted"/>
<dbReference type="PANTHER" id="PTHR16267:SF13">
    <property type="entry name" value="B-CELL SCAFFOLD PROTEIN WITH ANKYRIN REPEATS"/>
    <property type="match status" value="1"/>
</dbReference>
<dbReference type="InterPro" id="IPR036770">
    <property type="entry name" value="Ankyrin_rpt-contain_sf"/>
</dbReference>
<dbReference type="Pfam" id="PF14545">
    <property type="entry name" value="DBB"/>
    <property type="match status" value="1"/>
</dbReference>
<dbReference type="Proteomes" id="UP000314982">
    <property type="component" value="Unassembled WGS sequence"/>
</dbReference>
<sequence length="662" mass="73472">MSSAEDLLIIYEAEAEQWAIYLRSIFAGPIWEGGICCYDIATVTSRREDFLRLGRYKVKLLILSRGMLEGLCQLRRFFLARVLNPAAHVVVLLCGVDNLAPLLEVVPLKGDECLQISSEQDAHEYLSAVTDIVQRGHQAASGNVSAVPGKLTGPDLKLELNLKLESRQSPGAFSTKPNNMLLVPSRVPCGTPGEVFILLKDAVASKDAEVEFSRSKQRVRVKPVHWNKHTLYVNAADFQVGSVGVTLYCSGVAMGKAHLQYYSSMEEMARLLTRVADPVDFMCQSLQVSSVEKLDQRLSSMLLEAMPSTGFQGLQGDDPPEGEALPEDVPSLLHFAAQNGFKDVSGVLLQCPGAKRALCTTNRQGQTPAEIAQHNGHDELHVVLQQTLNMFTVGKDSDDTSIYEMMCTAGNPSAPDTQREEQGEGDEVGEDEEDLYAPLGVNDEEYDTILTSSSTVVIANRPPAPTPRPETTPVKEDSTPFIAQVFQKKMSQSDTETLYSLPTKQARGRDSISSTYDTFVPNQPPGLEQLIELQEKVKRGSLSMDEALERFSDWQRVQKGMDAIQQEKLRQLRASIINNREDDESVYDKINIIHHTPSKSLKILRIQRERERDWCLLFVFSFPASVSPVVKCLSQRNSWLDKPFGTVCSEECKVPKAVALMF</sequence>
<evidence type="ECO:0000256" key="1">
    <source>
        <dbReference type="ARBA" id="ARBA00022553"/>
    </source>
</evidence>
<dbReference type="Pfam" id="PF18567">
    <property type="entry name" value="TIR_3"/>
    <property type="match status" value="1"/>
</dbReference>
<dbReference type="InterPro" id="IPR035897">
    <property type="entry name" value="Toll_tir_struct_dom_sf"/>
</dbReference>
<dbReference type="InterPro" id="IPR041340">
    <property type="entry name" value="PIK3AP1_TIR"/>
</dbReference>
<dbReference type="Gene3D" id="3.40.50.10140">
    <property type="entry name" value="Toll/interleukin-1 receptor homology (TIR) domain"/>
    <property type="match status" value="1"/>
</dbReference>
<dbReference type="GO" id="GO:0050869">
    <property type="term" value="P:negative regulation of B cell activation"/>
    <property type="evidence" value="ECO:0007669"/>
    <property type="project" value="TreeGrafter"/>
</dbReference>
<evidence type="ECO:0000259" key="3">
    <source>
        <dbReference type="PROSITE" id="PS51376"/>
    </source>
</evidence>
<dbReference type="GO" id="GO:0005102">
    <property type="term" value="F:signaling receptor binding"/>
    <property type="evidence" value="ECO:0007669"/>
    <property type="project" value="TreeGrafter"/>
</dbReference>
<keyword evidence="5" id="KW-1185">Reference proteome</keyword>
<feature type="domain" description="DBB" evidence="3">
    <location>
        <begin position="182"/>
        <end position="314"/>
    </location>
</feature>
<reference evidence="4" key="2">
    <citation type="submission" date="2025-08" db="UniProtKB">
        <authorList>
            <consortium name="Ensembl"/>
        </authorList>
    </citation>
    <scope>IDENTIFICATION</scope>
</reference>